<dbReference type="CDD" id="cd03301">
    <property type="entry name" value="ABC_MalK_N"/>
    <property type="match status" value="1"/>
</dbReference>
<dbReference type="GO" id="GO:0016887">
    <property type="term" value="F:ATP hydrolysis activity"/>
    <property type="evidence" value="ECO:0007669"/>
    <property type="project" value="InterPro"/>
</dbReference>
<gene>
    <name evidence="7" type="primary">ugpC</name>
    <name evidence="7" type="ORF">FOB41_27550</name>
</gene>
<dbReference type="InterPro" id="IPR003439">
    <property type="entry name" value="ABC_transporter-like_ATP-bd"/>
</dbReference>
<dbReference type="SMART" id="SM00382">
    <property type="entry name" value="AAA"/>
    <property type="match status" value="1"/>
</dbReference>
<keyword evidence="4" id="KW-0472">Membrane</keyword>
<dbReference type="GO" id="GO:0140359">
    <property type="term" value="F:ABC-type transporter activity"/>
    <property type="evidence" value="ECO:0007669"/>
    <property type="project" value="InterPro"/>
</dbReference>
<keyword evidence="4" id="KW-1003">Cell membrane</keyword>
<evidence type="ECO:0000256" key="5">
    <source>
        <dbReference type="ARBA" id="ARBA00022741"/>
    </source>
</evidence>
<accession>A0A1L9CKT8</accession>
<evidence type="ECO:0000256" key="4">
    <source>
        <dbReference type="ARBA" id="ARBA00022519"/>
    </source>
</evidence>
<dbReference type="InterPro" id="IPR015855">
    <property type="entry name" value="ABC_transpr_MalK-like"/>
</dbReference>
<dbReference type="Gene3D" id="3.40.50.300">
    <property type="entry name" value="P-loop containing nucleotide triphosphate hydrolases"/>
    <property type="match status" value="1"/>
</dbReference>
<keyword evidence="3" id="KW-0813">Transport</keyword>
<dbReference type="Pfam" id="PF17912">
    <property type="entry name" value="OB_MalK"/>
    <property type="match status" value="1"/>
</dbReference>
<dbReference type="PROSITE" id="PS50893">
    <property type="entry name" value="ABC_TRANSPORTER_2"/>
    <property type="match status" value="1"/>
</dbReference>
<evidence type="ECO:0000313" key="7">
    <source>
        <dbReference type="EMBL" id="QIX24811.1"/>
    </source>
</evidence>
<dbReference type="PROSITE" id="PS00211">
    <property type="entry name" value="ABC_TRANSPORTER_1"/>
    <property type="match status" value="1"/>
</dbReference>
<dbReference type="NCBIfam" id="NF008653">
    <property type="entry name" value="PRK11650.1"/>
    <property type="match status" value="1"/>
</dbReference>
<dbReference type="InterPro" id="IPR008995">
    <property type="entry name" value="Mo/tungstate-bd_C_term_dom"/>
</dbReference>
<protein>
    <submittedName>
        <fullName evidence="7">sn-glycerol-3-phosphate ABC transporter ATP-binding protein UgpC</fullName>
    </submittedName>
</protein>
<sequence>MANVILSDIRKSYGAVKTIHGVDLDIRDGEFVVLVGPSGCGKSTLLRMVAGLETITGGELKIGERIVNDLDPKDRDIAMVFQSYALYPHMTVATNMGFSLEHRGSSKQEIAEKVNWAAEILGLTALLDRYPRQLSGGQRQRVAMGRAIVRNPQVFLFDEPLSNLDAKLRVVMRGEIKALHQKLRTTTIYVTHDQVEAMTMADRVVVLNGGRVEQVGTPLELYDRPANQFVAGFIGSPSMNFLPGVISQAGFETGGVVLPLPAAAAAFAGKGATYGIRPEHFVLDPSGVPAEILLVEPLGSETQVTMTLGGSRVLGVFRERIGQAVGEEIRISPSLDGIHLYSDENGNRLNSDWPACPG</sequence>
<dbReference type="GO" id="GO:0055052">
    <property type="term" value="C:ATP-binding cassette (ABC) transporter complex, substrate-binding subunit-containing"/>
    <property type="evidence" value="ECO:0007669"/>
    <property type="project" value="TreeGrafter"/>
</dbReference>
<organism evidence="7 8">
    <name type="scientific">Agrobacterium pusense</name>
    <dbReference type="NCBI Taxonomy" id="648995"/>
    <lineage>
        <taxon>Bacteria</taxon>
        <taxon>Pseudomonadati</taxon>
        <taxon>Pseudomonadota</taxon>
        <taxon>Alphaproteobacteria</taxon>
        <taxon>Hyphomicrobiales</taxon>
        <taxon>Rhizobiaceae</taxon>
        <taxon>Rhizobium/Agrobacterium group</taxon>
        <taxon>Agrobacterium</taxon>
    </lineage>
</organism>
<keyword evidence="5" id="KW-0547">Nucleotide-binding</keyword>
<comment type="similarity">
    <text evidence="2">Belongs to the ABC transporter superfamily.</text>
</comment>
<evidence type="ECO:0000256" key="6">
    <source>
        <dbReference type="ARBA" id="ARBA00022840"/>
    </source>
</evidence>
<proteinExistence type="inferred from homology"/>
<dbReference type="GO" id="GO:0008643">
    <property type="term" value="P:carbohydrate transport"/>
    <property type="evidence" value="ECO:0007669"/>
    <property type="project" value="InterPro"/>
</dbReference>
<evidence type="ECO:0000256" key="2">
    <source>
        <dbReference type="ARBA" id="ARBA00005417"/>
    </source>
</evidence>
<dbReference type="SUPFAM" id="SSF50331">
    <property type="entry name" value="MOP-like"/>
    <property type="match status" value="1"/>
</dbReference>
<dbReference type="PANTHER" id="PTHR43875">
    <property type="entry name" value="MALTODEXTRIN IMPORT ATP-BINDING PROTEIN MSMX"/>
    <property type="match status" value="1"/>
</dbReference>
<dbReference type="PANTHER" id="PTHR43875:SF10">
    <property type="entry name" value="BLL2173 PROTEIN"/>
    <property type="match status" value="1"/>
</dbReference>
<dbReference type="InterPro" id="IPR040582">
    <property type="entry name" value="OB_MalK-like"/>
</dbReference>
<dbReference type="EMBL" id="CP050899">
    <property type="protein sequence ID" value="QIX24811.1"/>
    <property type="molecule type" value="Genomic_DNA"/>
</dbReference>
<dbReference type="RefSeq" id="WP_037092585.1">
    <property type="nucleotide sequence ID" value="NZ_CP050899.1"/>
</dbReference>
<reference evidence="7 8" key="1">
    <citation type="submission" date="2020-04" db="EMBL/GenBank/DDBJ databases">
        <title>FDA dAtabase for Regulatory Grade micrObial Sequences (FDA-ARGOS): Supporting development and validation of Infectious Disease Dx tests.</title>
        <authorList>
            <person name="Sciortino C."/>
            <person name="Tallon L."/>
            <person name="Sadzewicz L."/>
            <person name="Vavikolanu K."/>
            <person name="Mehta A."/>
            <person name="Aluvathingal J."/>
            <person name="Nadendla S."/>
            <person name="Nandy P."/>
            <person name="Geyer C."/>
            <person name="Yan Y."/>
            <person name="Sichtig H."/>
        </authorList>
    </citation>
    <scope>NUCLEOTIDE SEQUENCE [LARGE SCALE GENOMIC DNA]</scope>
    <source>
        <strain evidence="7 8">FDAARGOS_633</strain>
    </source>
</reference>
<dbReference type="GO" id="GO:0005524">
    <property type="term" value="F:ATP binding"/>
    <property type="evidence" value="ECO:0007669"/>
    <property type="project" value="UniProtKB-KW"/>
</dbReference>
<dbReference type="Gene3D" id="2.40.50.100">
    <property type="match status" value="1"/>
</dbReference>
<dbReference type="AlphaFoldDB" id="A0A1L9CKT8"/>
<evidence type="ECO:0000313" key="8">
    <source>
        <dbReference type="Proteomes" id="UP000500870"/>
    </source>
</evidence>
<dbReference type="Pfam" id="PF00005">
    <property type="entry name" value="ABC_tran"/>
    <property type="match status" value="1"/>
</dbReference>
<dbReference type="InterPro" id="IPR003593">
    <property type="entry name" value="AAA+_ATPase"/>
</dbReference>
<dbReference type="FunFam" id="3.40.50.300:FF:000042">
    <property type="entry name" value="Maltose/maltodextrin ABC transporter, ATP-binding protein"/>
    <property type="match status" value="1"/>
</dbReference>
<evidence type="ECO:0000256" key="3">
    <source>
        <dbReference type="ARBA" id="ARBA00022448"/>
    </source>
</evidence>
<dbReference type="InterPro" id="IPR017871">
    <property type="entry name" value="ABC_transporter-like_CS"/>
</dbReference>
<keyword evidence="4" id="KW-0997">Cell inner membrane</keyword>
<dbReference type="InterPro" id="IPR027417">
    <property type="entry name" value="P-loop_NTPase"/>
</dbReference>
<evidence type="ECO:0000256" key="1">
    <source>
        <dbReference type="ARBA" id="ARBA00004417"/>
    </source>
</evidence>
<dbReference type="Proteomes" id="UP000500870">
    <property type="component" value="Chromosome 3"/>
</dbReference>
<dbReference type="InterPro" id="IPR047641">
    <property type="entry name" value="ABC_transpr_MalK/UgpC-like"/>
</dbReference>
<dbReference type="Gene3D" id="2.40.50.140">
    <property type="entry name" value="Nucleic acid-binding proteins"/>
    <property type="match status" value="1"/>
</dbReference>
<keyword evidence="6 7" id="KW-0067">ATP-binding</keyword>
<comment type="subcellular location">
    <subcellularLocation>
        <location evidence="1">Cell inner membrane</location>
        <topology evidence="1">Peripheral membrane protein</topology>
    </subcellularLocation>
</comment>
<dbReference type="SUPFAM" id="SSF52540">
    <property type="entry name" value="P-loop containing nucleoside triphosphate hydrolases"/>
    <property type="match status" value="1"/>
</dbReference>
<dbReference type="InterPro" id="IPR012340">
    <property type="entry name" value="NA-bd_OB-fold"/>
</dbReference>
<name>A0A1L9CKT8_9HYPH</name>